<evidence type="ECO:0000313" key="3">
    <source>
        <dbReference type="Proteomes" id="UP001430356"/>
    </source>
</evidence>
<protein>
    <submittedName>
        <fullName evidence="2">Uncharacterized protein</fullName>
    </submittedName>
</protein>
<evidence type="ECO:0000256" key="1">
    <source>
        <dbReference type="SAM" id="MobiDB-lite"/>
    </source>
</evidence>
<dbReference type="EMBL" id="JAECZO010000129">
    <property type="protein sequence ID" value="KAK7198050.1"/>
    <property type="molecule type" value="Genomic_DNA"/>
</dbReference>
<comment type="caution">
    <text evidence="2">The sequence shown here is derived from an EMBL/GenBank/DDBJ whole genome shotgun (WGS) entry which is preliminary data.</text>
</comment>
<dbReference type="AlphaFoldDB" id="A0AAW0EY39"/>
<dbReference type="Proteomes" id="UP001430356">
    <property type="component" value="Unassembled WGS sequence"/>
</dbReference>
<feature type="compositionally biased region" description="Basic and acidic residues" evidence="1">
    <location>
        <begin position="18"/>
        <end position="27"/>
    </location>
</feature>
<proteinExistence type="predicted"/>
<accession>A0AAW0EY39</accession>
<reference evidence="2 3" key="1">
    <citation type="journal article" date="2021" name="MBio">
        <title>A New Model Trypanosomatid, Novymonas esmeraldas: Genomic Perception of Its 'Candidatus Pandoraea novymonadis' Endosymbiont.</title>
        <authorList>
            <person name="Zakharova A."/>
            <person name="Saura A."/>
            <person name="Butenko A."/>
            <person name="Podesvova L."/>
            <person name="Warmusova S."/>
            <person name="Kostygov A.Y."/>
            <person name="Nenarokova A."/>
            <person name="Lukes J."/>
            <person name="Opperdoes F.R."/>
            <person name="Yurchenko V."/>
        </authorList>
    </citation>
    <scope>NUCLEOTIDE SEQUENCE [LARGE SCALE GENOMIC DNA]</scope>
    <source>
        <strain evidence="2 3">E262AT.01</strain>
    </source>
</reference>
<gene>
    <name evidence="2" type="ORF">NESM_000760600</name>
</gene>
<feature type="region of interest" description="Disordered" evidence="1">
    <location>
        <begin position="1"/>
        <end position="32"/>
    </location>
</feature>
<feature type="compositionally biased region" description="Gly residues" evidence="1">
    <location>
        <begin position="1"/>
        <end position="11"/>
    </location>
</feature>
<sequence>MTGGRRPGNNGGRPSNRRAADQQRQRVQDPVVEPCRAVVQSFCPERAQREGQPRQRRRAQQVRARLSWQPFSGEGGEVRLAGAGALPHPVLHRGAVAAEAGAEDAHHVRGERRRHALHQYRHRRAVLGEVVPLARLMWSPVVASAGPAPCRTACAAALARTTAESSRYAGDSRAWVSRHGQAQCLRHGGGEEERAQYHALWHAAWRPELLHEAAVFADAACARLAQREANDAGRCGAAPGGGAPPAGRRCVRSGVYALAASSATSVSALGAA</sequence>
<organism evidence="2 3">
    <name type="scientific">Novymonas esmeraldas</name>
    <dbReference type="NCBI Taxonomy" id="1808958"/>
    <lineage>
        <taxon>Eukaryota</taxon>
        <taxon>Discoba</taxon>
        <taxon>Euglenozoa</taxon>
        <taxon>Kinetoplastea</taxon>
        <taxon>Metakinetoplastina</taxon>
        <taxon>Trypanosomatida</taxon>
        <taxon>Trypanosomatidae</taxon>
        <taxon>Novymonas</taxon>
    </lineage>
</organism>
<name>A0AAW0EY39_9TRYP</name>
<evidence type="ECO:0000313" key="2">
    <source>
        <dbReference type="EMBL" id="KAK7198050.1"/>
    </source>
</evidence>
<keyword evidence="3" id="KW-1185">Reference proteome</keyword>